<evidence type="ECO:0000256" key="4">
    <source>
        <dbReference type="ARBA" id="ARBA00022989"/>
    </source>
</evidence>
<feature type="transmembrane region" description="Helical" evidence="6">
    <location>
        <begin position="69"/>
        <end position="90"/>
    </location>
</feature>
<evidence type="ECO:0000256" key="1">
    <source>
        <dbReference type="ARBA" id="ARBA00004141"/>
    </source>
</evidence>
<dbReference type="OrthoDB" id="7173378at2"/>
<dbReference type="KEGG" id="mee:DA075_05190"/>
<feature type="transmembrane region" description="Helical" evidence="6">
    <location>
        <begin position="35"/>
        <end position="57"/>
    </location>
</feature>
<feature type="transmembrane region" description="Helical" evidence="6">
    <location>
        <begin position="102"/>
        <end position="121"/>
    </location>
</feature>
<dbReference type="AlphaFoldDB" id="A0A2R4WFT9"/>
<evidence type="ECO:0000313" key="8">
    <source>
        <dbReference type="Proteomes" id="UP000244755"/>
    </source>
</evidence>
<keyword evidence="3 6" id="KW-0812">Transmembrane</keyword>
<evidence type="ECO:0000256" key="2">
    <source>
        <dbReference type="ARBA" id="ARBA00009694"/>
    </source>
</evidence>
<comment type="similarity">
    <text evidence="2">Belongs to the UPF0382 family.</text>
</comment>
<dbReference type="Pfam" id="PF04241">
    <property type="entry name" value="DUF423"/>
    <property type="match status" value="1"/>
</dbReference>
<reference evidence="7 8" key="1">
    <citation type="submission" date="2018-04" db="EMBL/GenBank/DDBJ databases">
        <title>Methylobacterium sp. PR1016A genome.</title>
        <authorList>
            <person name="Park W."/>
        </authorList>
    </citation>
    <scope>NUCLEOTIDE SEQUENCE [LARGE SCALE GENOMIC DNA]</scope>
    <source>
        <strain evidence="7 8">PR1016A</strain>
    </source>
</reference>
<keyword evidence="4 6" id="KW-1133">Transmembrane helix</keyword>
<comment type="subcellular location">
    <subcellularLocation>
        <location evidence="1">Membrane</location>
        <topology evidence="1">Multi-pass membrane protein</topology>
    </subcellularLocation>
</comment>
<dbReference type="RefSeq" id="WP_099952313.1">
    <property type="nucleotide sequence ID" value="NZ_CP028843.1"/>
</dbReference>
<evidence type="ECO:0000313" key="7">
    <source>
        <dbReference type="EMBL" id="AWB20407.1"/>
    </source>
</evidence>
<evidence type="ECO:0000256" key="6">
    <source>
        <dbReference type="SAM" id="Phobius"/>
    </source>
</evidence>
<dbReference type="EMBL" id="CP028843">
    <property type="protein sequence ID" value="AWB20407.1"/>
    <property type="molecule type" value="Genomic_DNA"/>
</dbReference>
<proteinExistence type="inferred from homology"/>
<keyword evidence="5 6" id="KW-0472">Membrane</keyword>
<dbReference type="PANTHER" id="PTHR43461:SF1">
    <property type="entry name" value="TRANSMEMBRANE PROTEIN 256"/>
    <property type="match status" value="1"/>
</dbReference>
<dbReference type="InterPro" id="IPR006696">
    <property type="entry name" value="DUF423"/>
</dbReference>
<name>A0A2R4WFT9_9HYPH</name>
<dbReference type="PANTHER" id="PTHR43461">
    <property type="entry name" value="TRANSMEMBRANE PROTEIN 256"/>
    <property type="match status" value="1"/>
</dbReference>
<dbReference type="GO" id="GO:0016020">
    <property type="term" value="C:membrane"/>
    <property type="evidence" value="ECO:0007669"/>
    <property type="project" value="UniProtKB-SubCell"/>
</dbReference>
<accession>A0A2R4WFT9</accession>
<evidence type="ECO:0000256" key="5">
    <source>
        <dbReference type="ARBA" id="ARBA00023136"/>
    </source>
</evidence>
<keyword evidence="8" id="KW-1185">Reference proteome</keyword>
<gene>
    <name evidence="7" type="ORF">DA075_05190</name>
</gene>
<evidence type="ECO:0000256" key="3">
    <source>
        <dbReference type="ARBA" id="ARBA00022692"/>
    </source>
</evidence>
<protein>
    <submittedName>
        <fullName evidence="7">DUF423 domain-containing protein</fullName>
    </submittedName>
</protein>
<dbReference type="Proteomes" id="UP000244755">
    <property type="component" value="Chromosome 1"/>
</dbReference>
<organism evidence="7 8">
    <name type="scientific">Methylobacterium currus</name>
    <dbReference type="NCBI Taxonomy" id="2051553"/>
    <lineage>
        <taxon>Bacteria</taxon>
        <taxon>Pseudomonadati</taxon>
        <taxon>Pseudomonadota</taxon>
        <taxon>Alphaproteobacteria</taxon>
        <taxon>Hyphomicrobiales</taxon>
        <taxon>Methylobacteriaceae</taxon>
        <taxon>Methylobacterium</taxon>
    </lineage>
</organism>
<sequence>MHPVDRTLVVLAGLSGALGVGLSAAAAHIAGATSLATAAQFLLFHAPALLALALLAGSGRLQPGAVRSAGVLLALGLALFSGDLSARVLMQVPLFPMAAPSGGMILILGWVLVALAAFWPVKR</sequence>